<dbReference type="Gene3D" id="1.10.10.10">
    <property type="entry name" value="Winged helix-like DNA-binding domain superfamily/Winged helix DNA-binding domain"/>
    <property type="match status" value="1"/>
</dbReference>
<dbReference type="CDD" id="cd06445">
    <property type="entry name" value="ATase"/>
    <property type="match status" value="1"/>
</dbReference>
<comment type="catalytic activity">
    <reaction evidence="8 9">
        <text>a 6-O-methyl-2'-deoxyguanosine in DNA + L-cysteinyl-[protein] = S-methyl-L-cysteinyl-[protein] + a 2'-deoxyguanosine in DNA</text>
        <dbReference type="Rhea" id="RHEA:24000"/>
        <dbReference type="Rhea" id="RHEA-COMP:10131"/>
        <dbReference type="Rhea" id="RHEA-COMP:10132"/>
        <dbReference type="Rhea" id="RHEA-COMP:11367"/>
        <dbReference type="Rhea" id="RHEA-COMP:11368"/>
        <dbReference type="ChEBI" id="CHEBI:29950"/>
        <dbReference type="ChEBI" id="CHEBI:82612"/>
        <dbReference type="ChEBI" id="CHEBI:85445"/>
        <dbReference type="ChEBI" id="CHEBI:85448"/>
        <dbReference type="EC" id="2.1.1.63"/>
    </reaction>
</comment>
<dbReference type="RefSeq" id="WP_062392421.1">
    <property type="nucleotide sequence ID" value="NZ_CP011853.1"/>
</dbReference>
<dbReference type="AlphaFoldDB" id="A0A0N9NGF2"/>
<feature type="domain" description="Methylated-DNA-[protein]-cysteine S-methyltransferase DNA binding" evidence="10">
    <location>
        <begin position="80"/>
        <end position="159"/>
    </location>
</feature>
<dbReference type="STRING" id="1136941.ACH46_07890"/>
<evidence type="ECO:0000313" key="13">
    <source>
        <dbReference type="Proteomes" id="UP000063789"/>
    </source>
</evidence>
<name>A0A0N9NGF2_9ACTN</name>
<dbReference type="InterPro" id="IPR036388">
    <property type="entry name" value="WH-like_DNA-bd_sf"/>
</dbReference>
<evidence type="ECO:0000256" key="7">
    <source>
        <dbReference type="ARBA" id="ARBA00023204"/>
    </source>
</evidence>
<dbReference type="EMBL" id="CP011853">
    <property type="protein sequence ID" value="ALG84434.1"/>
    <property type="molecule type" value="Genomic_DNA"/>
</dbReference>
<evidence type="ECO:0000259" key="10">
    <source>
        <dbReference type="Pfam" id="PF01035"/>
    </source>
</evidence>
<dbReference type="PATRIC" id="fig|1136941.3.peg.1610"/>
<dbReference type="GO" id="GO:0032259">
    <property type="term" value="P:methylation"/>
    <property type="evidence" value="ECO:0007669"/>
    <property type="project" value="UniProtKB-KW"/>
</dbReference>
<dbReference type="InterPro" id="IPR023546">
    <property type="entry name" value="MGMT"/>
</dbReference>
<keyword evidence="3 9" id="KW-0963">Cytoplasm</keyword>
<evidence type="ECO:0000256" key="4">
    <source>
        <dbReference type="ARBA" id="ARBA00022603"/>
    </source>
</evidence>
<reference evidence="13" key="1">
    <citation type="submission" date="2015-06" db="EMBL/GenBank/DDBJ databases">
        <title>Complete genome sequence and metabolic analysis of phthalate degradation pathway in Gordonia sp. QH-11.</title>
        <authorList>
            <person name="Jin D."/>
            <person name="Kong X."/>
            <person name="Bai Z."/>
        </authorList>
    </citation>
    <scope>NUCLEOTIDE SEQUENCE [LARGE SCALE GENOMIC DNA]</scope>
    <source>
        <strain evidence="13">QH-11</strain>
    </source>
</reference>
<dbReference type="PANTHER" id="PTHR10815:SF5">
    <property type="entry name" value="METHYLATED-DNA--PROTEIN-CYSTEINE METHYLTRANSFERASE"/>
    <property type="match status" value="1"/>
</dbReference>
<comment type="catalytic activity">
    <reaction evidence="1 9">
        <text>a 4-O-methyl-thymidine in DNA + L-cysteinyl-[protein] = a thymidine in DNA + S-methyl-L-cysteinyl-[protein]</text>
        <dbReference type="Rhea" id="RHEA:53428"/>
        <dbReference type="Rhea" id="RHEA-COMP:10131"/>
        <dbReference type="Rhea" id="RHEA-COMP:10132"/>
        <dbReference type="Rhea" id="RHEA-COMP:13555"/>
        <dbReference type="Rhea" id="RHEA-COMP:13556"/>
        <dbReference type="ChEBI" id="CHEBI:29950"/>
        <dbReference type="ChEBI" id="CHEBI:82612"/>
        <dbReference type="ChEBI" id="CHEBI:137386"/>
        <dbReference type="ChEBI" id="CHEBI:137387"/>
        <dbReference type="EC" id="2.1.1.63"/>
    </reaction>
</comment>
<dbReference type="SUPFAM" id="SSF46767">
    <property type="entry name" value="Methylated DNA-protein cysteine methyltransferase, C-terminal domain"/>
    <property type="match status" value="1"/>
</dbReference>
<evidence type="ECO:0000259" key="11">
    <source>
        <dbReference type="Pfam" id="PF02870"/>
    </source>
</evidence>
<dbReference type="FunFam" id="1.10.10.10:FF:000214">
    <property type="entry name" value="Methylated-DNA--protein-cysteine methyltransferase"/>
    <property type="match status" value="1"/>
</dbReference>
<evidence type="ECO:0000256" key="9">
    <source>
        <dbReference type="HAMAP-Rule" id="MF_00772"/>
    </source>
</evidence>
<keyword evidence="5 9" id="KW-0808">Transferase</keyword>
<comment type="miscellaneous">
    <text evidence="9">This enzyme catalyzes only one turnover and therefore is not strictly catalytic. According to one definition, an enzyme is a biocatalyst that acts repeatedly and over many reaction cycles.</text>
</comment>
<dbReference type="InterPro" id="IPR014048">
    <property type="entry name" value="MethylDNA_cys_MeTrfase_DNA-bd"/>
</dbReference>
<dbReference type="PANTHER" id="PTHR10815">
    <property type="entry name" value="METHYLATED-DNA--PROTEIN-CYSTEINE METHYLTRANSFERASE"/>
    <property type="match status" value="1"/>
</dbReference>
<comment type="function">
    <text evidence="9">Involved in the cellular defense against the biological effects of O6-methylguanine (O6-MeG) and O4-methylthymine (O4-MeT) in DNA. Repairs the methylated nucleobase in DNA by stoichiometrically transferring the methyl group to a cysteine residue in the enzyme. This is a suicide reaction: the enzyme is irreversibly inactivated.</text>
</comment>
<evidence type="ECO:0000256" key="1">
    <source>
        <dbReference type="ARBA" id="ARBA00001286"/>
    </source>
</evidence>
<dbReference type="Pfam" id="PF02870">
    <property type="entry name" value="Methyltransf_1N"/>
    <property type="match status" value="1"/>
</dbReference>
<comment type="similarity">
    <text evidence="2 9">Belongs to the MGMT family.</text>
</comment>
<reference evidence="12 13" key="2">
    <citation type="journal article" date="2017" name="Int. J. Syst. Evol. Microbiol.">
        <title>Gordonia phthalatica sp. nov., a di-n-butyl phthalate-degrading bacterium isolated from activated sludge.</title>
        <authorList>
            <person name="Jin D."/>
            <person name="Kong X."/>
            <person name="Jia M."/>
            <person name="Yu X."/>
            <person name="Wang X."/>
            <person name="Zhuang X."/>
            <person name="Deng Y."/>
            <person name="Bai Z."/>
        </authorList>
    </citation>
    <scope>NUCLEOTIDE SEQUENCE [LARGE SCALE GENOMIC DNA]</scope>
    <source>
        <strain evidence="12 13">QH-11</strain>
    </source>
</reference>
<accession>A0A0N9NGF2</accession>
<feature type="active site" description="Nucleophile; methyl group acceptor" evidence="9">
    <location>
        <position position="131"/>
    </location>
</feature>
<dbReference type="EC" id="2.1.1.63" evidence="9"/>
<dbReference type="InterPro" id="IPR008332">
    <property type="entry name" value="MethylG_MeTrfase_N"/>
</dbReference>
<dbReference type="PROSITE" id="PS00374">
    <property type="entry name" value="MGMT"/>
    <property type="match status" value="1"/>
</dbReference>
<dbReference type="GO" id="GO:0003908">
    <property type="term" value="F:methylated-DNA-[protein]-cysteine S-methyltransferase activity"/>
    <property type="evidence" value="ECO:0007669"/>
    <property type="project" value="UniProtKB-UniRule"/>
</dbReference>
<keyword evidence="4 9" id="KW-0489">Methyltransferase</keyword>
<evidence type="ECO:0000256" key="3">
    <source>
        <dbReference type="ARBA" id="ARBA00022490"/>
    </source>
</evidence>
<protein>
    <recommendedName>
        <fullName evidence="9">Methylated-DNA--protein-cysteine methyltransferase</fullName>
        <ecNumber evidence="9">2.1.1.63</ecNumber>
    </recommendedName>
    <alternativeName>
        <fullName evidence="9">6-O-methylguanine-DNA methyltransferase</fullName>
        <shortName evidence="9">MGMT</shortName>
    </alternativeName>
    <alternativeName>
        <fullName evidence="9">O-6-methylguanine-DNA-alkyltransferase</fullName>
    </alternativeName>
</protein>
<dbReference type="NCBIfam" id="TIGR00589">
    <property type="entry name" value="ogt"/>
    <property type="match status" value="1"/>
</dbReference>
<proteinExistence type="inferred from homology"/>
<dbReference type="Gene3D" id="3.30.160.70">
    <property type="entry name" value="Methylated DNA-protein cysteine methyltransferase domain"/>
    <property type="match status" value="1"/>
</dbReference>
<dbReference type="Proteomes" id="UP000063789">
    <property type="component" value="Chromosome"/>
</dbReference>
<dbReference type="KEGG" id="goq:ACH46_07890"/>
<gene>
    <name evidence="12" type="ORF">ACH46_07890</name>
</gene>
<dbReference type="GO" id="GO:0005737">
    <property type="term" value="C:cytoplasm"/>
    <property type="evidence" value="ECO:0007669"/>
    <property type="project" value="UniProtKB-SubCell"/>
</dbReference>
<dbReference type="OrthoDB" id="9802228at2"/>
<dbReference type="HAMAP" id="MF_00772">
    <property type="entry name" value="OGT"/>
    <property type="match status" value="1"/>
</dbReference>
<evidence type="ECO:0000256" key="6">
    <source>
        <dbReference type="ARBA" id="ARBA00022763"/>
    </source>
</evidence>
<feature type="domain" description="Methylguanine DNA methyltransferase ribonuclease-like" evidence="11">
    <location>
        <begin position="5"/>
        <end position="75"/>
    </location>
</feature>
<dbReference type="SUPFAM" id="SSF53155">
    <property type="entry name" value="Methylated DNA-protein cysteine methyltransferase domain"/>
    <property type="match status" value="1"/>
</dbReference>
<keyword evidence="7 9" id="KW-0234">DNA repair</keyword>
<dbReference type="InterPro" id="IPR036631">
    <property type="entry name" value="MGMT_N_sf"/>
</dbReference>
<dbReference type="Pfam" id="PF01035">
    <property type="entry name" value="DNA_binding_1"/>
    <property type="match status" value="1"/>
</dbReference>
<dbReference type="GO" id="GO:0006307">
    <property type="term" value="P:DNA alkylation repair"/>
    <property type="evidence" value="ECO:0007669"/>
    <property type="project" value="UniProtKB-UniRule"/>
</dbReference>
<dbReference type="InterPro" id="IPR036217">
    <property type="entry name" value="MethylDNA_cys_MeTrfase_DNAb"/>
</dbReference>
<comment type="subcellular location">
    <subcellularLocation>
        <location evidence="9">Cytoplasm</location>
    </subcellularLocation>
</comment>
<dbReference type="InterPro" id="IPR001497">
    <property type="entry name" value="MethylDNA_cys_MeTrfase_AS"/>
</dbReference>
<keyword evidence="13" id="KW-1185">Reference proteome</keyword>
<evidence type="ECO:0000256" key="8">
    <source>
        <dbReference type="ARBA" id="ARBA00049348"/>
    </source>
</evidence>
<evidence type="ECO:0000256" key="2">
    <source>
        <dbReference type="ARBA" id="ARBA00008711"/>
    </source>
</evidence>
<evidence type="ECO:0000313" key="12">
    <source>
        <dbReference type="EMBL" id="ALG84434.1"/>
    </source>
</evidence>
<sequence length="169" mass="18623">MTRRHAVVPTDLGDLTMVADGPNLAAIYFPGHWHLPAESAYGDETTADDPVFARTATELAEYLAGERRDFDIPLATDGDDFSERVWAMLKEIPYGETTTYGALATRLGNPRLAQRVGQCVGHNPISIIIPCHRVVGADGSLTGYAGGLDRKRRLLDLEEPREVRESRLF</sequence>
<organism evidence="12 13">
    <name type="scientific">Gordonia phthalatica</name>
    <dbReference type="NCBI Taxonomy" id="1136941"/>
    <lineage>
        <taxon>Bacteria</taxon>
        <taxon>Bacillati</taxon>
        <taxon>Actinomycetota</taxon>
        <taxon>Actinomycetes</taxon>
        <taxon>Mycobacteriales</taxon>
        <taxon>Gordoniaceae</taxon>
        <taxon>Gordonia</taxon>
    </lineage>
</organism>
<keyword evidence="6 9" id="KW-0227">DNA damage</keyword>
<evidence type="ECO:0000256" key="5">
    <source>
        <dbReference type="ARBA" id="ARBA00022679"/>
    </source>
</evidence>